<dbReference type="CDD" id="cd00118">
    <property type="entry name" value="LysM"/>
    <property type="match status" value="1"/>
</dbReference>
<dbReference type="EMBL" id="JADIMH010000066">
    <property type="protein sequence ID" value="MBO8468013.1"/>
    <property type="molecule type" value="Genomic_DNA"/>
</dbReference>
<dbReference type="InterPro" id="IPR051056">
    <property type="entry name" value="Glycosyl_Hydrolase_73"/>
</dbReference>
<dbReference type="Pfam" id="PF01832">
    <property type="entry name" value="Glucosaminidase"/>
    <property type="match status" value="1"/>
</dbReference>
<dbReference type="InterPro" id="IPR036779">
    <property type="entry name" value="LysM_dom_sf"/>
</dbReference>
<evidence type="ECO:0000259" key="6">
    <source>
        <dbReference type="SMART" id="SM00047"/>
    </source>
</evidence>
<feature type="signal peptide" evidence="5">
    <location>
        <begin position="1"/>
        <end position="21"/>
    </location>
</feature>
<dbReference type="InterPro" id="IPR002901">
    <property type="entry name" value="MGlyc_endo_b_GlcNAc-like_dom"/>
</dbReference>
<name>A0A9D9IA71_9BACT</name>
<organism evidence="7 8">
    <name type="scientific">Candidatus Cryptobacteroides faecipullorum</name>
    <dbReference type="NCBI Taxonomy" id="2840764"/>
    <lineage>
        <taxon>Bacteria</taxon>
        <taxon>Pseudomonadati</taxon>
        <taxon>Bacteroidota</taxon>
        <taxon>Bacteroidia</taxon>
        <taxon>Bacteroidales</taxon>
        <taxon>Candidatus Cryptobacteroides</taxon>
    </lineage>
</organism>
<feature type="domain" description="Mannosyl-glycoprotein endo-beta-N-acetylglucosamidase-like" evidence="6">
    <location>
        <begin position="20"/>
        <end position="169"/>
    </location>
</feature>
<evidence type="ECO:0000256" key="5">
    <source>
        <dbReference type="SAM" id="SignalP"/>
    </source>
</evidence>
<dbReference type="GO" id="GO:0031640">
    <property type="term" value="P:killing of cells of another organism"/>
    <property type="evidence" value="ECO:0007669"/>
    <property type="project" value="UniProtKB-KW"/>
</dbReference>
<dbReference type="GO" id="GO:0004040">
    <property type="term" value="F:amidase activity"/>
    <property type="evidence" value="ECO:0007669"/>
    <property type="project" value="InterPro"/>
</dbReference>
<evidence type="ECO:0000256" key="1">
    <source>
        <dbReference type="ARBA" id="ARBA00022529"/>
    </source>
</evidence>
<keyword evidence="5" id="KW-0732">Signal</keyword>
<evidence type="ECO:0000256" key="3">
    <source>
        <dbReference type="ARBA" id="ARBA00022801"/>
    </source>
</evidence>
<sequence length="363" mass="41160">MNRIFSNLFIFISFVSFPLSAAAQKQSAQEAYIEKYAQMAVDEMFRSGVPASITLAQGMLESANGQSYLATKGNNHFGIKCHDWKGPGVYIDAEKRNECFRKYKSVSDSYKDHSDFLRYRDRYKPLFDLKTTDYKGWAHGLKRAGYATDPSYPRKLISIIETYGLSRFDQTDAKAIRRQNRLARKEARRLRKKAAAVPVTAGDTTAVGVAMKEERPETITVAPGSRIPESPTVLEEPRLYEGSDSEFRFSLSRHLYSQNGVAFVYSAEGETYASIAKLYSLFPREILYFNDVRSDKELLPGTIVYLQPKKKKAASHLDKYIAEGNETLADISQRFAVRLNSIMKLNGFTEDHILKEGDTVLLR</sequence>
<comment type="caution">
    <text evidence="7">The sequence shown here is derived from an EMBL/GenBank/DDBJ whole genome shotgun (WGS) entry which is preliminary data.</text>
</comment>
<keyword evidence="1" id="KW-0929">Antimicrobial</keyword>
<feature type="chain" id="PRO_5038538266" description="Peptidoglycan hydrolase" evidence="5">
    <location>
        <begin position="22"/>
        <end position="363"/>
    </location>
</feature>
<dbReference type="Pfam" id="PF01476">
    <property type="entry name" value="LysM"/>
    <property type="match status" value="1"/>
</dbReference>
<dbReference type="GO" id="GO:0042742">
    <property type="term" value="P:defense response to bacterium"/>
    <property type="evidence" value="ECO:0007669"/>
    <property type="project" value="UniProtKB-KW"/>
</dbReference>
<evidence type="ECO:0000256" key="2">
    <source>
        <dbReference type="ARBA" id="ARBA00022638"/>
    </source>
</evidence>
<keyword evidence="2" id="KW-0081">Bacteriolytic enzyme</keyword>
<keyword evidence="3" id="KW-0378">Hydrolase</keyword>
<dbReference type="AlphaFoldDB" id="A0A9D9IA71"/>
<reference evidence="7" key="1">
    <citation type="submission" date="2020-10" db="EMBL/GenBank/DDBJ databases">
        <authorList>
            <person name="Gilroy R."/>
        </authorList>
    </citation>
    <scope>NUCLEOTIDE SEQUENCE</scope>
    <source>
        <strain evidence="7">B1-15692</strain>
    </source>
</reference>
<gene>
    <name evidence="7" type="ORF">IAB99_09695</name>
</gene>
<accession>A0A9D9IA71</accession>
<reference evidence="7" key="2">
    <citation type="journal article" date="2021" name="PeerJ">
        <title>Extensive microbial diversity within the chicken gut microbiome revealed by metagenomics and culture.</title>
        <authorList>
            <person name="Gilroy R."/>
            <person name="Ravi A."/>
            <person name="Getino M."/>
            <person name="Pursley I."/>
            <person name="Horton D.L."/>
            <person name="Alikhan N.F."/>
            <person name="Baker D."/>
            <person name="Gharbi K."/>
            <person name="Hall N."/>
            <person name="Watson M."/>
            <person name="Adriaenssens E.M."/>
            <person name="Foster-Nyarko E."/>
            <person name="Jarju S."/>
            <person name="Secka A."/>
            <person name="Antonio M."/>
            <person name="Oren A."/>
            <person name="Chaudhuri R.R."/>
            <person name="La Ragione R."/>
            <person name="Hildebrand F."/>
            <person name="Pallen M.J."/>
        </authorList>
    </citation>
    <scope>NUCLEOTIDE SEQUENCE</scope>
    <source>
        <strain evidence="7">B1-15692</strain>
    </source>
</reference>
<dbReference type="PANTHER" id="PTHR33308:SF9">
    <property type="entry name" value="PEPTIDOGLYCAN HYDROLASE FLGJ"/>
    <property type="match status" value="1"/>
</dbReference>
<dbReference type="SMART" id="SM00047">
    <property type="entry name" value="LYZ2"/>
    <property type="match status" value="1"/>
</dbReference>
<dbReference type="Gene3D" id="1.10.530.10">
    <property type="match status" value="1"/>
</dbReference>
<evidence type="ECO:0000256" key="4">
    <source>
        <dbReference type="ARBA" id="ARBA00032108"/>
    </source>
</evidence>
<dbReference type="Proteomes" id="UP000823660">
    <property type="component" value="Unassembled WGS sequence"/>
</dbReference>
<evidence type="ECO:0000313" key="7">
    <source>
        <dbReference type="EMBL" id="MBO8468013.1"/>
    </source>
</evidence>
<protein>
    <recommendedName>
        <fullName evidence="4">Peptidoglycan hydrolase</fullName>
    </recommendedName>
</protein>
<evidence type="ECO:0000313" key="8">
    <source>
        <dbReference type="Proteomes" id="UP000823660"/>
    </source>
</evidence>
<dbReference type="SUPFAM" id="SSF54106">
    <property type="entry name" value="LysM domain"/>
    <property type="match status" value="1"/>
</dbReference>
<dbReference type="InterPro" id="IPR018392">
    <property type="entry name" value="LysM"/>
</dbReference>
<dbReference type="PANTHER" id="PTHR33308">
    <property type="entry name" value="PEPTIDOGLYCAN HYDROLASE FLGJ"/>
    <property type="match status" value="1"/>
</dbReference>
<proteinExistence type="predicted"/>